<evidence type="ECO:0000256" key="3">
    <source>
        <dbReference type="ARBA" id="ARBA00012438"/>
    </source>
</evidence>
<dbReference type="Gene3D" id="1.10.287.130">
    <property type="match status" value="1"/>
</dbReference>
<feature type="domain" description="Histidine kinase" evidence="10">
    <location>
        <begin position="179"/>
        <end position="395"/>
    </location>
</feature>
<dbReference type="KEGG" id="eio:H9L01_08730"/>
<evidence type="ECO:0000313" key="12">
    <source>
        <dbReference type="Proteomes" id="UP000515928"/>
    </source>
</evidence>
<dbReference type="Pfam" id="PF00512">
    <property type="entry name" value="HisKA"/>
    <property type="match status" value="1"/>
</dbReference>
<dbReference type="CDD" id="cd00075">
    <property type="entry name" value="HATPase"/>
    <property type="match status" value="1"/>
</dbReference>
<accession>A0A7G9RXX2</accession>
<dbReference type="PROSITE" id="PS50109">
    <property type="entry name" value="HIS_KIN"/>
    <property type="match status" value="1"/>
</dbReference>
<dbReference type="Gene3D" id="3.30.450.20">
    <property type="entry name" value="PAS domain"/>
    <property type="match status" value="1"/>
</dbReference>
<evidence type="ECO:0000259" key="10">
    <source>
        <dbReference type="PROSITE" id="PS50109"/>
    </source>
</evidence>
<keyword evidence="9" id="KW-0812">Transmembrane</keyword>
<evidence type="ECO:0000256" key="8">
    <source>
        <dbReference type="ARBA" id="ARBA00023136"/>
    </source>
</evidence>
<dbReference type="GO" id="GO:0005886">
    <property type="term" value="C:plasma membrane"/>
    <property type="evidence" value="ECO:0007669"/>
    <property type="project" value="TreeGrafter"/>
</dbReference>
<dbReference type="GO" id="GO:0004721">
    <property type="term" value="F:phosphoprotein phosphatase activity"/>
    <property type="evidence" value="ECO:0007669"/>
    <property type="project" value="TreeGrafter"/>
</dbReference>
<dbReference type="PANTHER" id="PTHR45453">
    <property type="entry name" value="PHOSPHATE REGULON SENSOR PROTEIN PHOR"/>
    <property type="match status" value="1"/>
</dbReference>
<protein>
    <recommendedName>
        <fullName evidence="3">histidine kinase</fullName>
        <ecNumber evidence="3">2.7.13.3</ecNumber>
    </recommendedName>
</protein>
<keyword evidence="6 11" id="KW-0418">Kinase</keyword>
<keyword evidence="12" id="KW-1185">Reference proteome</keyword>
<keyword evidence="4" id="KW-0597">Phosphoprotein</keyword>
<dbReference type="SUPFAM" id="SSF55874">
    <property type="entry name" value="ATPase domain of HSP90 chaperone/DNA topoisomerase II/histidine kinase"/>
    <property type="match status" value="1"/>
</dbReference>
<dbReference type="InterPro" id="IPR003661">
    <property type="entry name" value="HisK_dim/P_dom"/>
</dbReference>
<dbReference type="InterPro" id="IPR004358">
    <property type="entry name" value="Sig_transdc_His_kin-like_C"/>
</dbReference>
<dbReference type="GO" id="GO:0000155">
    <property type="term" value="F:phosphorelay sensor kinase activity"/>
    <property type="evidence" value="ECO:0007669"/>
    <property type="project" value="InterPro"/>
</dbReference>
<comment type="subcellular location">
    <subcellularLocation>
        <location evidence="2">Membrane</location>
    </subcellularLocation>
</comment>
<dbReference type="Pfam" id="PF02518">
    <property type="entry name" value="HATPase_c"/>
    <property type="match status" value="1"/>
</dbReference>
<keyword evidence="8 9" id="KW-0472">Membrane</keyword>
<evidence type="ECO:0000256" key="7">
    <source>
        <dbReference type="ARBA" id="ARBA00023012"/>
    </source>
</evidence>
<evidence type="ECO:0000256" key="6">
    <source>
        <dbReference type="ARBA" id="ARBA00022777"/>
    </source>
</evidence>
<keyword evidence="9" id="KW-1133">Transmembrane helix</keyword>
<dbReference type="PANTHER" id="PTHR45453:SF1">
    <property type="entry name" value="PHOSPHATE REGULON SENSOR PROTEIN PHOR"/>
    <property type="match status" value="1"/>
</dbReference>
<sequence length="395" mass="45641">MVIFFILSVLALVFQTPFTIFLLIFGQIAIWVFNHYRNKDHIKSIKNTAKQETKVANVRADEAYDNLVKLINAIPSPLVYINQKGDFEVSNQYFNSLIKVDAESVYDIDIDTVIRQTLLDAFLNERQFVKQLNYRGIDFQVLSIPLMVEGNRYNGCMLIFQDITRVLEGEKMQKRFIADASHELRTPIASIKGMIEIMNRSNFNDEETRTEFNLQIEKEANRLEHMVEDLLLQSRLKSKQVYLEKTRFNLKQFFDSIVYEKRQALYHAKIETIINCPEDLVVYADQFRLTQVFTNLINNAINYAPDGTIEITAIDNKDRVIIEFKDNGMGIKEEMIPHIFERFYRGEGDRSREKGGSGLGLAISKSIIEAHGGSIRVESEYQKGSSFIIELKTDA</sequence>
<dbReference type="Gene3D" id="3.30.565.10">
    <property type="entry name" value="Histidine kinase-like ATPase, C-terminal domain"/>
    <property type="match status" value="1"/>
</dbReference>
<dbReference type="CDD" id="cd00082">
    <property type="entry name" value="HisKA"/>
    <property type="match status" value="1"/>
</dbReference>
<evidence type="ECO:0000313" key="11">
    <source>
        <dbReference type="EMBL" id="QNN60447.1"/>
    </source>
</evidence>
<keyword evidence="7" id="KW-0902">Two-component regulatory system</keyword>
<dbReference type="SUPFAM" id="SSF47384">
    <property type="entry name" value="Homodimeric domain of signal transducing histidine kinase"/>
    <property type="match status" value="1"/>
</dbReference>
<dbReference type="InterPro" id="IPR036097">
    <property type="entry name" value="HisK_dim/P_sf"/>
</dbReference>
<dbReference type="InterPro" id="IPR003594">
    <property type="entry name" value="HATPase_dom"/>
</dbReference>
<dbReference type="Proteomes" id="UP000515928">
    <property type="component" value="Chromosome"/>
</dbReference>
<dbReference type="AlphaFoldDB" id="A0A7G9RXX2"/>
<evidence type="ECO:0000256" key="4">
    <source>
        <dbReference type="ARBA" id="ARBA00022553"/>
    </source>
</evidence>
<dbReference type="SMART" id="SM00388">
    <property type="entry name" value="HisKA"/>
    <property type="match status" value="1"/>
</dbReference>
<dbReference type="RefSeq" id="WP_187533576.1">
    <property type="nucleotide sequence ID" value="NZ_CBCSHU010000004.1"/>
</dbReference>
<evidence type="ECO:0000256" key="9">
    <source>
        <dbReference type="SAM" id="Phobius"/>
    </source>
</evidence>
<keyword evidence="5" id="KW-0808">Transferase</keyword>
<proteinExistence type="predicted"/>
<dbReference type="SMART" id="SM00387">
    <property type="entry name" value="HATPase_c"/>
    <property type="match status" value="1"/>
</dbReference>
<dbReference type="PRINTS" id="PR00344">
    <property type="entry name" value="BCTRLSENSOR"/>
</dbReference>
<dbReference type="InterPro" id="IPR050351">
    <property type="entry name" value="BphY/WalK/GraS-like"/>
</dbReference>
<feature type="transmembrane region" description="Helical" evidence="9">
    <location>
        <begin position="6"/>
        <end position="33"/>
    </location>
</feature>
<evidence type="ECO:0000256" key="5">
    <source>
        <dbReference type="ARBA" id="ARBA00022679"/>
    </source>
</evidence>
<dbReference type="FunFam" id="1.10.287.130:FF:000001">
    <property type="entry name" value="Two-component sensor histidine kinase"/>
    <property type="match status" value="1"/>
</dbReference>
<dbReference type="InterPro" id="IPR005467">
    <property type="entry name" value="His_kinase_dom"/>
</dbReference>
<gene>
    <name evidence="11" type="ORF">H9L01_08730</name>
</gene>
<comment type="catalytic activity">
    <reaction evidence="1">
        <text>ATP + protein L-histidine = ADP + protein N-phospho-L-histidine.</text>
        <dbReference type="EC" id="2.7.13.3"/>
    </reaction>
</comment>
<name>A0A7G9RXX2_9FIRM</name>
<evidence type="ECO:0000256" key="2">
    <source>
        <dbReference type="ARBA" id="ARBA00004370"/>
    </source>
</evidence>
<evidence type="ECO:0000256" key="1">
    <source>
        <dbReference type="ARBA" id="ARBA00000085"/>
    </source>
</evidence>
<reference evidence="11 12" key="1">
    <citation type="submission" date="2020-08" db="EMBL/GenBank/DDBJ databases">
        <title>Genome sequence of Erysipelothrix inopinata DSM 15511T.</title>
        <authorList>
            <person name="Hyun D.-W."/>
            <person name="Bae J.-W."/>
        </authorList>
    </citation>
    <scope>NUCLEOTIDE SEQUENCE [LARGE SCALE GENOMIC DNA]</scope>
    <source>
        <strain evidence="11 12">DSM 15511</strain>
    </source>
</reference>
<dbReference type="FunFam" id="3.30.565.10:FF:000006">
    <property type="entry name" value="Sensor histidine kinase WalK"/>
    <property type="match status" value="1"/>
</dbReference>
<dbReference type="EC" id="2.7.13.3" evidence="3"/>
<organism evidence="11 12">
    <name type="scientific">Erysipelothrix inopinata</name>
    <dbReference type="NCBI Taxonomy" id="225084"/>
    <lineage>
        <taxon>Bacteria</taxon>
        <taxon>Bacillati</taxon>
        <taxon>Bacillota</taxon>
        <taxon>Erysipelotrichia</taxon>
        <taxon>Erysipelotrichales</taxon>
        <taxon>Erysipelotrichaceae</taxon>
        <taxon>Erysipelothrix</taxon>
    </lineage>
</organism>
<dbReference type="GO" id="GO:0016036">
    <property type="term" value="P:cellular response to phosphate starvation"/>
    <property type="evidence" value="ECO:0007669"/>
    <property type="project" value="TreeGrafter"/>
</dbReference>
<dbReference type="InterPro" id="IPR036890">
    <property type="entry name" value="HATPase_C_sf"/>
</dbReference>
<dbReference type="EMBL" id="CP060715">
    <property type="protein sequence ID" value="QNN60447.1"/>
    <property type="molecule type" value="Genomic_DNA"/>
</dbReference>